<evidence type="ECO:0000313" key="10">
    <source>
        <dbReference type="EMBL" id="KAG5682023.1"/>
    </source>
</evidence>
<dbReference type="InterPro" id="IPR018097">
    <property type="entry name" value="EGF_Ca-bd_CS"/>
</dbReference>
<comment type="caution">
    <text evidence="10">The sequence shown here is derived from an EMBL/GenBank/DDBJ whole genome shotgun (WGS) entry which is preliminary data.</text>
</comment>
<dbReference type="PANTHER" id="PTHR22963">
    <property type="entry name" value="ENDOGLIN-RELATED"/>
    <property type="match status" value="1"/>
</dbReference>
<evidence type="ECO:0000313" key="11">
    <source>
        <dbReference type="Proteomes" id="UP001107558"/>
    </source>
</evidence>
<feature type="domain" description="EGF-like" evidence="9">
    <location>
        <begin position="213"/>
        <end position="253"/>
    </location>
</feature>
<feature type="domain" description="EGF-like" evidence="9">
    <location>
        <begin position="2239"/>
        <end position="2279"/>
    </location>
</feature>
<keyword evidence="6" id="KW-1015">Disulfide bond</keyword>
<proteinExistence type="predicted"/>
<evidence type="ECO:0000256" key="8">
    <source>
        <dbReference type="PROSITE-ProRule" id="PRU00076"/>
    </source>
</evidence>
<dbReference type="SMART" id="SM00274">
    <property type="entry name" value="FOLN"/>
    <property type="match status" value="19"/>
</dbReference>
<feature type="domain" description="EGF-like" evidence="9">
    <location>
        <begin position="169"/>
        <end position="212"/>
    </location>
</feature>
<feature type="domain" description="EGF-like" evidence="9">
    <location>
        <begin position="2071"/>
        <end position="2112"/>
    </location>
</feature>
<gene>
    <name evidence="10" type="ORF">PVAND_011415</name>
</gene>
<feature type="domain" description="EGF-like" evidence="9">
    <location>
        <begin position="1010"/>
        <end position="1050"/>
    </location>
</feature>
<dbReference type="InterPro" id="IPR001881">
    <property type="entry name" value="EGF-like_Ca-bd_dom"/>
</dbReference>
<dbReference type="InterPro" id="IPR003645">
    <property type="entry name" value="Fol_N"/>
</dbReference>
<dbReference type="FunFam" id="2.10.25.10:FF:000526">
    <property type="entry name" value="Dumpy, isoform J"/>
    <property type="match status" value="1"/>
</dbReference>
<dbReference type="FunFam" id="2.10.25.10:FF:000038">
    <property type="entry name" value="Fibrillin 2"/>
    <property type="match status" value="9"/>
</dbReference>
<keyword evidence="4" id="KW-0732">Signal</keyword>
<feature type="domain" description="EGF-like" evidence="9">
    <location>
        <begin position="579"/>
        <end position="618"/>
    </location>
</feature>
<feature type="domain" description="EGF-like" evidence="9">
    <location>
        <begin position="1260"/>
        <end position="1299"/>
    </location>
</feature>
<dbReference type="SMART" id="SM00179">
    <property type="entry name" value="EGF_CA"/>
    <property type="match status" value="19"/>
</dbReference>
<evidence type="ECO:0000259" key="9">
    <source>
        <dbReference type="PROSITE" id="PS50026"/>
    </source>
</evidence>
<dbReference type="InterPro" id="IPR000742">
    <property type="entry name" value="EGF"/>
</dbReference>
<name>A0A9J6CJH3_POLVA</name>
<accession>A0A9J6CJH3</accession>
<comment type="subcellular location">
    <subcellularLocation>
        <location evidence="1">Secreted</location>
    </subcellularLocation>
</comment>
<dbReference type="Pfam" id="PF12947">
    <property type="entry name" value="EGF_3"/>
    <property type="match status" value="2"/>
</dbReference>
<feature type="domain" description="EGF-like" evidence="9">
    <location>
        <begin position="450"/>
        <end position="488"/>
    </location>
</feature>
<evidence type="ECO:0000256" key="4">
    <source>
        <dbReference type="ARBA" id="ARBA00022729"/>
    </source>
</evidence>
<feature type="domain" description="EGF-like" evidence="9">
    <location>
        <begin position="1693"/>
        <end position="1730"/>
    </location>
</feature>
<comment type="caution">
    <text evidence="8">Lacks conserved residue(s) required for the propagation of feature annotation.</text>
</comment>
<feature type="domain" description="EGF-like" evidence="9">
    <location>
        <begin position="130"/>
        <end position="168"/>
    </location>
</feature>
<feature type="domain" description="EGF-like" evidence="9">
    <location>
        <begin position="2596"/>
        <end position="2636"/>
    </location>
</feature>
<dbReference type="PANTHER" id="PTHR22963:SF39">
    <property type="entry name" value="DUMPY"/>
    <property type="match status" value="1"/>
</dbReference>
<dbReference type="Pfam" id="PF07645">
    <property type="entry name" value="EGF_CA"/>
    <property type="match status" value="15"/>
</dbReference>
<dbReference type="FunFam" id="2.10.25.10:FF:000014">
    <property type="entry name" value="Latent-transforming growth factor beta-binding protein 3"/>
    <property type="match status" value="1"/>
</dbReference>
<dbReference type="Proteomes" id="UP001107558">
    <property type="component" value="Chromosome 1"/>
</dbReference>
<dbReference type="PROSITE" id="PS00010">
    <property type="entry name" value="ASX_HYDROXYL"/>
    <property type="match status" value="17"/>
</dbReference>
<dbReference type="GO" id="GO:0005509">
    <property type="term" value="F:calcium ion binding"/>
    <property type="evidence" value="ECO:0007669"/>
    <property type="project" value="InterPro"/>
</dbReference>
<evidence type="ECO:0000256" key="6">
    <source>
        <dbReference type="ARBA" id="ARBA00023157"/>
    </source>
</evidence>
<keyword evidence="11" id="KW-1185">Reference proteome</keyword>
<feature type="domain" description="EGF-like" evidence="9">
    <location>
        <begin position="254"/>
        <end position="292"/>
    </location>
</feature>
<organism evidence="10 11">
    <name type="scientific">Polypedilum vanderplanki</name>
    <name type="common">Sleeping chironomid midge</name>
    <dbReference type="NCBI Taxonomy" id="319348"/>
    <lineage>
        <taxon>Eukaryota</taxon>
        <taxon>Metazoa</taxon>
        <taxon>Ecdysozoa</taxon>
        <taxon>Arthropoda</taxon>
        <taxon>Hexapoda</taxon>
        <taxon>Insecta</taxon>
        <taxon>Pterygota</taxon>
        <taxon>Neoptera</taxon>
        <taxon>Endopterygota</taxon>
        <taxon>Diptera</taxon>
        <taxon>Nematocera</taxon>
        <taxon>Chironomoidea</taxon>
        <taxon>Chironomidae</taxon>
        <taxon>Chironominae</taxon>
        <taxon>Polypedilum</taxon>
        <taxon>Polypedilum</taxon>
    </lineage>
</organism>
<evidence type="ECO:0000256" key="7">
    <source>
        <dbReference type="ARBA" id="ARBA00023180"/>
    </source>
</evidence>
<reference evidence="10" key="1">
    <citation type="submission" date="2021-03" db="EMBL/GenBank/DDBJ databases">
        <title>Chromosome level genome of the anhydrobiotic midge Polypedilum vanderplanki.</title>
        <authorList>
            <person name="Yoshida Y."/>
            <person name="Kikawada T."/>
            <person name="Gusev O."/>
        </authorList>
    </citation>
    <scope>NUCLEOTIDE SEQUENCE</scope>
    <source>
        <strain evidence="10">NIAS01</strain>
        <tissue evidence="10">Whole body or cell culture</tissue>
    </source>
</reference>
<dbReference type="FunFam" id="2.10.25.10:FF:000555">
    <property type="entry name" value="Dumpy, isoform I"/>
    <property type="match status" value="1"/>
</dbReference>
<dbReference type="InterPro" id="IPR024731">
    <property type="entry name" value="NELL2-like_EGF"/>
</dbReference>
<evidence type="ECO:0000256" key="2">
    <source>
        <dbReference type="ARBA" id="ARBA00022525"/>
    </source>
</evidence>
<dbReference type="GO" id="GO:0005576">
    <property type="term" value="C:extracellular region"/>
    <property type="evidence" value="ECO:0007669"/>
    <property type="project" value="UniProtKB-SubCell"/>
</dbReference>
<dbReference type="SMART" id="SM00181">
    <property type="entry name" value="EGF"/>
    <property type="match status" value="57"/>
</dbReference>
<dbReference type="PROSITE" id="PS50026">
    <property type="entry name" value="EGF_3"/>
    <property type="match status" value="19"/>
</dbReference>
<dbReference type="FunFam" id="2.10.25.10:FF:000005">
    <property type="entry name" value="Fibrillin 2"/>
    <property type="match status" value="1"/>
</dbReference>
<dbReference type="PROSITE" id="PS00022">
    <property type="entry name" value="EGF_1"/>
    <property type="match status" value="1"/>
</dbReference>
<keyword evidence="7" id="KW-0325">Glycoprotein</keyword>
<evidence type="ECO:0000256" key="3">
    <source>
        <dbReference type="ARBA" id="ARBA00022536"/>
    </source>
</evidence>
<dbReference type="Gene3D" id="2.90.20.10">
    <property type="entry name" value="Plasmodium vivax P25 domain"/>
    <property type="match status" value="1"/>
</dbReference>
<dbReference type="CDD" id="cd00054">
    <property type="entry name" value="EGF_CA"/>
    <property type="match status" value="10"/>
</dbReference>
<keyword evidence="3 8" id="KW-0245">EGF-like domain</keyword>
<dbReference type="InterPro" id="IPR006150">
    <property type="entry name" value="Cys_repeat_1"/>
</dbReference>
<evidence type="ECO:0000256" key="1">
    <source>
        <dbReference type="ARBA" id="ARBA00004613"/>
    </source>
</evidence>
<keyword evidence="2" id="KW-0964">Secreted</keyword>
<feature type="domain" description="EGF-like" evidence="9">
    <location>
        <begin position="367"/>
        <end position="410"/>
    </location>
</feature>
<dbReference type="EMBL" id="JADBJN010000001">
    <property type="protein sequence ID" value="KAG5682023.1"/>
    <property type="molecule type" value="Genomic_DNA"/>
</dbReference>
<feature type="domain" description="EGF-like" evidence="9">
    <location>
        <begin position="785"/>
        <end position="827"/>
    </location>
</feature>
<evidence type="ECO:0000256" key="5">
    <source>
        <dbReference type="ARBA" id="ARBA00022737"/>
    </source>
</evidence>
<dbReference type="InterPro" id="IPR000152">
    <property type="entry name" value="EGF-type_Asp/Asn_hydroxyl_site"/>
</dbReference>
<feature type="domain" description="EGF-like" evidence="9">
    <location>
        <begin position="327"/>
        <end position="366"/>
    </location>
</feature>
<dbReference type="SUPFAM" id="SSF57184">
    <property type="entry name" value="Growth factor receptor domain"/>
    <property type="match status" value="4"/>
</dbReference>
<dbReference type="SMART" id="SM00289">
    <property type="entry name" value="WR1"/>
    <property type="match status" value="14"/>
</dbReference>
<keyword evidence="5" id="KW-0677">Repeat</keyword>
<sequence length="3857" mass="417180">MIIKSCKMGASFPLVLLIVLVYNSNLISTQSSSRKNLFKNRHEVFFLNLEDGYFGCQVNESVEFLQIYDLSRLCDGLQDCYMGSDENRRELKCTNDCESEDGSTCSNGVCLDHQCHCNDGFGGCNCQVPDENECKYRPCDVFAHCTNTLGSFSCTCFPGYIGDGLHCEDIDECQDPSIAARCVENAECCNLPAHFACKCKPGFEGDGEIHCSDIDECSRPGACGINADCINYPGNYTCSCREGFKGNAYDGCVDIDECSELANACGPNAVCTNLEGGYLCHCPDGFEGNDAQNTGCVDSNECNRSPCGRNEQCINDIGSYRCEAIKNINECLSNPCGKNAYCTDTIGSFTCLCNDGFTGDPLKGCVDIDECSALEKPCGKNTVCQNRSPGYNCKCLQGYRAPIDPKLGCEQERVETGCNSNFDCVNNAECINGECICQDGFEASGSNCVDINECRVNPNICGNRATCTNIVGGFKCECDAGLIGTPPRLPCKEPCADVACGPHAYCQVEDNEAFCICEKGWTFLPTDISKGCVDINECDASHGPFGMCGANAICKNRDGGFDCSCAKGFRGDPYKQCYDIDECAEQSNACGENAICQNEPGSYKCICPDEMVAIEDPETNTLRCIAVVSCETNNDCPGNAICDGHKRCLCPEPNVGNDCRHPCEELNCGANSQCLLLNGVGTCLCSEGYINSGGACVDVDECRNNPCGPNAVCINHAGGYTCQCGSGMSGDPYKGGCNEIKRIVQCSDKHPCPTGEKCVSNPGGANVCVCIQGHTRDNISQQCRDIDECTENAKPACGLNAICRNLPGSYECTCADGYYGNPYELCDQCDSPECKCQPPYKLVGKNCILAGCSDKQKCPSGAECISITGGVSYCACPKGFRTQPDGSCSDIDECSENPQACGYDAICTNTNGGFTCTCPPDYQGDPYHGGLCSPAQRRCASDRECGQNEKCVQPGECICPPPFFVDAGNACTNPCERFECGINAKCTPTDPPQCMCEAGFKGDPLLGCVSIDECANNPCAYGAQCVNQKGGYVCKCPAGMSGDPYKTGCNYVDPIRGKTECTVNSDCASNLYCHEHSCISACTNLLCGPNAFCEPENHAGWCRCKVGFVEGRNGECVSPCNDFHCAKGALCILTSTGPTCKCPTGQLGNPFPGGSCTVDQCSSQRPCDAPLVCIQGRCKQKCEGIVCGVGAMCDINTGKCICEKNFIGNPDTICMPPITMPSCHPECGKNAHCEYGLIENTCVCNSNTFGNPYEGCHTEKVMKCEENSCGKNAICIHGLSSIECQCKPGFNGNPYINCLDIDECSSQICGENAVCINTIGSFDCKCKDKYMGNPFVMCTRAQSNICENARNCKCDANAICPNGFKCVRGQCKNLCDNKKCGPHAVCNAENGQCICIQGYSGSPEDSKKGCTPSGQCNTDLDCRESEICFKNGRGFRKCVDGCTKLQCGPNSVCITSEHKSSCFCLDGGYKGSPYDLNKGCQLEERVLELTGCEAVACGKNEKCKVDDNNVAVCYCDDLFIWNPITSACEKPSLPDCSNDNECPETDSCRPDSLGVLKCLPVCSEFNCPQNSICVAEKHYGRCTCLPGFRGHVNDRLGCRSEQIDECVTNAQCSESEVCIKSQGISKCVSACSTTKCGNNALCVTKNHIAQCSCAKGYFGDANDLKKGCEKASCVYNEDCPPSQLCNRMTHQCYDICQQDSCGENAICMVKDDRTSVCRCLPGFRGNPLPELECIPDEICTSSSCHPSAICEVSDKGPICKCPSPKHVGDPYKKGCFLRVEGECLNGNADCPLPGFICKNKKCVNVCENECGPNALCKVNSRGKAECSCPGRLSAVNDNAKNGCTRELEKCISDNECDSGICHQNYCKSLCSKSSDCLDGERCINNTCAQTCNHNLQCSKDQVCINSICEFGCRNNKNCGDDETCIEKRCQKSCELNTCGPNSRCVAKGHQVHCECPDGFEPNPTADQGCVRVPKTCLTTRQCPKGHDCITGNCIPKCSSDSKCAAGERCSNGLCLKICFTSNNCLPGEICVEGLCQSGCLSDADCPHLEVCHKSKCVCDKGFIQTENGCNDVDECLDNPCHSSAICENTLGSFKCLCPESQVGDPYGLEGCHKSEQCKTNQDCPSNFMCRNKQCIDECALLMKKCGKNAVCQVEDHIASCSCHYGFLGDPDNEEIGCFRVECSSSDECPSNKVCDLERNRCVNPCDFISCGKGICQVEDHDPVCKCYEGYTLINDKCEDINECTQNPCHPTAICENTQGNFICSCPKNMIGDPVHEGCRSQNECFSDADCPDSAICNDAKKCVNLCDSSKSCGENAICKAHNHKASCSCKPNTHGDPMIKCDKVECIDDFDCNSSKSCVNTKCIDSCSLPNACGKNSKCKTLNHIRNCECLPGYSGNAILGCVQIQYCSTDRQCPTGTKCSNGGICSSICGSSRDCLGDQLCVNSLCMPTCKSNSTCPADQYCFNNICMQEPKCLSDDDCNPDERCVQDSGKFECKNVCNARFLCGRNAECLGRNHAPECSCKSGYFLDGKHCKKIECNNDEECSSDKRCENNICKIICLMDNQCGKNSICVAENHQMTCQCIPGYRGDPKVQCDVIDFCESNPCGPGAECRNTRGSFKCSCKVTEIGDPYTSGCQKSVECQINDDCPKSAKCIQENNEPKCRDVCSNIKCGINAECRAENHAGSCVCREGYRGNPKDRTNGCKPIPIPCQQNSDCLSDSYCSGSVCKPLCNSDSECQQHEICIGSQCVNPCDLQPNGCGMNAECSIYNHTKSCACGEEFTGNPEVECVRIPVACTSSNDCSSGKTCVDSICLPGCKSDQECALNEKCLNDRCMLTCRVDNDCFLGHICLHNRCELGCHHDEDCSPSESCNNNKCRPLCENNPCGPNAFCTVSNQRASCSCGIGTVPSPSAKIGCVRAPAILCTENRDCPLDQACFNGNCYQLCGNDAECLINERCDSGACKPICQRDDDCKSGEICKGSVCSIGCRSDLSCPSNLICINNMCMDTCKEIAACGTNSECFIENHKIVCKCMKGLIGNPQIGCKRPVTSCSSNSNCEKDKICYGNQCKTKCSNNNNCLSDEKCVKGVCRAICSSDGQCDSGFICKNRQCEIGCRSDNSCNDNQACINNQCINPCESASNQCGSCADCQVFNHGMQCVCKKRLVGDPLVKCSLPLENCHSNCQCDESNRYCIEKCKTTNDCACGQQCLNGICRHKCDQGKCAPGQLCKDSTVGNVCIEGCKRHTDCPIDMACINGKCKNACEETTCGRNAACRVTDHKAVCLCPDGFTGQPSVECMPFECKVNEDCDNDKKCDKGSCKNPCFERNVCGKNAMCRAEQHEVSCICLPNYIGDARVQCHESRLLTCQPNSCGTNAMCRIDNEGTTSCYCPPLYPYGDAKIECTAFPKTQDCRRTGCKKGEECIAHGREFVCKQQSQDCLSDNDCPSEMACTPMGKCFDPCAMRDVCGENALCTTVLHRPRCSCPSCHIGRPDKECIPEANCEMTSERPRIPDTKQCENHSDCFESLVCSERGVCEDPCSSIYCEESKKCVVMRHNPVCVCKYGFIVNENGELTCANEKKECSSDDDCESHLACLSGRCKNPCAPTSQNITLCPPTKSCSVLNHKAVCICLEDCAPSVSICLRDNGCPEGLACRNFRCVNPCDFATCAEDSPCYVEDHKPVCKFCPPGFVKDFKSGCLKANDVKNQNKICSNNEDCEDTMRCLQGVCLNPCSTSACSESALCHKLNDTYYCPINVLKPKESKVILPEIDETTTKNIQNKTTIFIDTTEINMYTETNDFMSFDVTEYNQITEKPLENIMISKENKTISLPSSKQSEMTTKKSFEKETTLSSVIFYNFAFNRTE</sequence>
<dbReference type="SMART" id="SM00286">
    <property type="entry name" value="PTI"/>
    <property type="match status" value="19"/>
</dbReference>
<dbReference type="PROSITE" id="PS01187">
    <property type="entry name" value="EGF_CA"/>
    <property type="match status" value="9"/>
</dbReference>
<feature type="domain" description="EGF-like" evidence="9">
    <location>
        <begin position="890"/>
        <end position="933"/>
    </location>
</feature>
<dbReference type="InterPro" id="IPR009030">
    <property type="entry name" value="Growth_fac_rcpt_cys_sf"/>
</dbReference>
<feature type="domain" description="EGF-like" evidence="9">
    <location>
        <begin position="534"/>
        <end position="578"/>
    </location>
</feature>
<feature type="domain" description="EGF-like" evidence="9">
    <location>
        <begin position="1300"/>
        <end position="1339"/>
    </location>
</feature>
<protein>
    <recommendedName>
        <fullName evidence="9">EGF-like domain-containing protein</fullName>
    </recommendedName>
</protein>
<dbReference type="SUPFAM" id="SSF57196">
    <property type="entry name" value="EGF/Laminin"/>
    <property type="match status" value="11"/>
</dbReference>
<dbReference type="OrthoDB" id="7783995at2759"/>
<dbReference type="InterPro" id="IPR049883">
    <property type="entry name" value="NOTCH1_EGF-like"/>
</dbReference>
<dbReference type="Gene3D" id="2.10.25.10">
    <property type="entry name" value="Laminin"/>
    <property type="match status" value="18"/>
</dbReference>
<feature type="domain" description="EGF-like" evidence="9">
    <location>
        <begin position="698"/>
        <end position="731"/>
    </location>
</feature>
<dbReference type="PROSITE" id="PS01186">
    <property type="entry name" value="EGF_2"/>
    <property type="match status" value="14"/>
</dbReference>